<name>A0A9D3AIF4_9FIRM</name>
<dbReference type="InterPro" id="IPR024300">
    <property type="entry name" value="SipL_SPOCS_dom"/>
</dbReference>
<sequence>MEYQTERIQTYQTGKPVTDQFYMDHDYNVPDAKEDVREVILGAGSLMPEDVRVVENYVKITGKLKFRVLYVTDAAERTVSSLEGRIPFEEMVCLEQETIGNLAVVPVNVDVTATVIHSRKLQIRAVCDIAVHTEETVETEITTDLTEDKDAGEAPLYKRYEERELLSAFASKRDIFRIRKEAALEGTKENIETLLWTEVSLRKFDTRLEEDGIRLQGELKLFALYDAGEGKTDWVERTLPFEGRTECQGAEETMYHQIFPELAEVSVEPRMDEDGEMRVLSVEAALEIRFVVYREIKVSVLEDLYCLQKTCVPEIREEQAEQLLMQNHSKCKVSEQLSLPEIKDNILQICHSSARIQTESVRATDEGLQIEGVLHVSFLYIKADDQIPFDTWQGMIPFSYTLESNETTEDMDYGLTEGVEQLSVNLLGSDEIEVRAVLAFYCFFKRPVTVPNIESVAFQPVQAEELEARPGIVGYIVRSGDRLWDLAKRYQTTEESIREVNKLENGEIKTGDKILIFKENMSIL</sequence>
<dbReference type="Gene3D" id="3.10.350.10">
    <property type="entry name" value="LysM domain"/>
    <property type="match status" value="1"/>
</dbReference>
<accession>A0A9D3AIF4</accession>
<dbReference type="Proteomes" id="UP000813420">
    <property type="component" value="Unassembled WGS sequence"/>
</dbReference>
<dbReference type="InterPro" id="IPR036779">
    <property type="entry name" value="LysM_dom_sf"/>
</dbReference>
<comment type="caution">
    <text evidence="2">The sequence shown here is derived from an EMBL/GenBank/DDBJ whole genome shotgun (WGS) entry which is preliminary data.</text>
</comment>
<dbReference type="SMART" id="SM00257">
    <property type="entry name" value="LysM"/>
    <property type="match status" value="1"/>
</dbReference>
<evidence type="ECO:0000259" key="1">
    <source>
        <dbReference type="PROSITE" id="PS51782"/>
    </source>
</evidence>
<dbReference type="Pfam" id="PF01476">
    <property type="entry name" value="LysM"/>
    <property type="match status" value="1"/>
</dbReference>
<protein>
    <submittedName>
        <fullName evidence="2">DUF3794 domain-containing protein</fullName>
    </submittedName>
</protein>
<reference evidence="2" key="1">
    <citation type="journal article" date="2021" name="PeerJ">
        <title>Extensive microbial diversity within the chicken gut microbiome revealed by metagenomics and culture.</title>
        <authorList>
            <person name="Gilroy R."/>
            <person name="Ravi A."/>
            <person name="Getino M."/>
            <person name="Pursley I."/>
            <person name="Horton D.L."/>
            <person name="Alikhan N.F."/>
            <person name="Baker D."/>
            <person name="Gharbi K."/>
            <person name="Hall N."/>
            <person name="Watson M."/>
            <person name="Adriaenssens E.M."/>
            <person name="Foster-Nyarko E."/>
            <person name="Jarju S."/>
            <person name="Secka A."/>
            <person name="Antonio M."/>
            <person name="Oren A."/>
            <person name="Chaudhuri R.R."/>
            <person name="La Ragione R."/>
            <person name="Hildebrand F."/>
            <person name="Pallen M.J."/>
        </authorList>
    </citation>
    <scope>NUCLEOTIDE SEQUENCE</scope>
    <source>
        <strain evidence="2">USAMLcec4-12693</strain>
    </source>
</reference>
<organism evidence="2 3">
    <name type="scientific">Merdimonas faecis</name>
    <dbReference type="NCBI Taxonomy" id="1653435"/>
    <lineage>
        <taxon>Bacteria</taxon>
        <taxon>Bacillati</taxon>
        <taxon>Bacillota</taxon>
        <taxon>Clostridia</taxon>
        <taxon>Lachnospirales</taxon>
        <taxon>Lachnospiraceae</taxon>
        <taxon>Merdimonas</taxon>
    </lineage>
</organism>
<feature type="domain" description="LysM" evidence="1">
    <location>
        <begin position="473"/>
        <end position="516"/>
    </location>
</feature>
<reference evidence="2" key="2">
    <citation type="submission" date="2021-09" db="EMBL/GenBank/DDBJ databases">
        <authorList>
            <person name="Gilroy R."/>
        </authorList>
    </citation>
    <scope>NUCLEOTIDE SEQUENCE</scope>
    <source>
        <strain evidence="2">USAMLcec4-12693</strain>
    </source>
</reference>
<dbReference type="CDD" id="cd00118">
    <property type="entry name" value="LysM"/>
    <property type="match status" value="1"/>
</dbReference>
<proteinExistence type="predicted"/>
<dbReference type="Pfam" id="PF12673">
    <property type="entry name" value="SipL"/>
    <property type="match status" value="3"/>
</dbReference>
<dbReference type="EMBL" id="DYXE01000027">
    <property type="protein sequence ID" value="HJH49140.1"/>
    <property type="molecule type" value="Genomic_DNA"/>
</dbReference>
<dbReference type="RefSeq" id="WP_277271643.1">
    <property type="nucleotide sequence ID" value="NZ_DYXE01000027.1"/>
</dbReference>
<dbReference type="SUPFAM" id="SSF54106">
    <property type="entry name" value="LysM domain"/>
    <property type="match status" value="1"/>
</dbReference>
<dbReference type="AlphaFoldDB" id="A0A9D3AIF4"/>
<dbReference type="PROSITE" id="PS51782">
    <property type="entry name" value="LYSM"/>
    <property type="match status" value="1"/>
</dbReference>
<dbReference type="InterPro" id="IPR018392">
    <property type="entry name" value="LysM"/>
</dbReference>
<gene>
    <name evidence="2" type="ORF">K8V39_02620</name>
</gene>
<evidence type="ECO:0000313" key="3">
    <source>
        <dbReference type="Proteomes" id="UP000813420"/>
    </source>
</evidence>
<evidence type="ECO:0000313" key="2">
    <source>
        <dbReference type="EMBL" id="HJH49140.1"/>
    </source>
</evidence>